<keyword evidence="5" id="KW-1185">Reference proteome</keyword>
<feature type="chain" id="PRO_5002872443" description="DUF362 domain-containing protein" evidence="2">
    <location>
        <begin position="32"/>
        <end position="301"/>
    </location>
</feature>
<gene>
    <name evidence="4" type="ordered locus">Dalk_2977</name>
</gene>
<evidence type="ECO:0000256" key="2">
    <source>
        <dbReference type="SAM" id="SignalP"/>
    </source>
</evidence>
<dbReference type="Proteomes" id="UP000000739">
    <property type="component" value="Chromosome"/>
</dbReference>
<keyword evidence="1" id="KW-0411">Iron-sulfur</keyword>
<evidence type="ECO:0000313" key="5">
    <source>
        <dbReference type="Proteomes" id="UP000000739"/>
    </source>
</evidence>
<name>B8FL32_DESAL</name>
<dbReference type="KEGG" id="dal:Dalk_2977"/>
<evidence type="ECO:0000256" key="1">
    <source>
        <dbReference type="ARBA" id="ARBA00023014"/>
    </source>
</evidence>
<dbReference type="GO" id="GO:0051536">
    <property type="term" value="F:iron-sulfur cluster binding"/>
    <property type="evidence" value="ECO:0007669"/>
    <property type="project" value="UniProtKB-KW"/>
</dbReference>
<reference evidence="4 5" key="1">
    <citation type="journal article" date="2012" name="Environ. Microbiol.">
        <title>The genome sequence of Desulfatibacillum alkenivorans AK-01: a blueprint for anaerobic alkane oxidation.</title>
        <authorList>
            <person name="Callaghan A.V."/>
            <person name="Morris B.E."/>
            <person name="Pereira I.A."/>
            <person name="McInerney M.J."/>
            <person name="Austin R.N."/>
            <person name="Groves J.T."/>
            <person name="Kukor J.J."/>
            <person name="Suflita J.M."/>
            <person name="Young L.Y."/>
            <person name="Zylstra G.J."/>
            <person name="Wawrik B."/>
        </authorList>
    </citation>
    <scope>NUCLEOTIDE SEQUENCE [LARGE SCALE GENOMIC DNA]</scope>
    <source>
        <strain evidence="4 5">AK-01</strain>
    </source>
</reference>
<accession>B8FL32</accession>
<evidence type="ECO:0000259" key="3">
    <source>
        <dbReference type="Pfam" id="PF04015"/>
    </source>
</evidence>
<protein>
    <recommendedName>
        <fullName evidence="3">DUF362 domain-containing protein</fullName>
    </recommendedName>
</protein>
<dbReference type="PROSITE" id="PS51318">
    <property type="entry name" value="TAT"/>
    <property type="match status" value="1"/>
</dbReference>
<proteinExistence type="predicted"/>
<dbReference type="AlphaFoldDB" id="B8FL32"/>
<feature type="domain" description="DUF362" evidence="3">
    <location>
        <begin position="69"/>
        <end position="265"/>
    </location>
</feature>
<keyword evidence="1" id="KW-0408">Iron</keyword>
<organism evidence="4 5">
    <name type="scientific">Desulfatibacillum aliphaticivorans</name>
    <dbReference type="NCBI Taxonomy" id="218208"/>
    <lineage>
        <taxon>Bacteria</taxon>
        <taxon>Pseudomonadati</taxon>
        <taxon>Thermodesulfobacteriota</taxon>
        <taxon>Desulfobacteria</taxon>
        <taxon>Desulfobacterales</taxon>
        <taxon>Desulfatibacillaceae</taxon>
        <taxon>Desulfatibacillum</taxon>
    </lineage>
</organism>
<dbReference type="HOGENOM" id="CLU_044970_0_0_7"/>
<dbReference type="InterPro" id="IPR007160">
    <property type="entry name" value="DUF362"/>
</dbReference>
<dbReference type="RefSeq" id="WP_015947736.1">
    <property type="nucleotide sequence ID" value="NC_011768.1"/>
</dbReference>
<dbReference type="Pfam" id="PF04015">
    <property type="entry name" value="DUF362"/>
    <property type="match status" value="1"/>
</dbReference>
<dbReference type="EMBL" id="CP001322">
    <property type="protein sequence ID" value="ACL04667.1"/>
    <property type="molecule type" value="Genomic_DNA"/>
</dbReference>
<keyword evidence="2" id="KW-0732">Signal</keyword>
<dbReference type="eggNOG" id="COG2006">
    <property type="taxonomic scope" value="Bacteria"/>
</dbReference>
<sequence length="301" mass="32311">MKRRVFIKGAAVMTAGAAAVLNGLPISRALAQNGPDLAAVQGGEPGIMFDKAIQAFGGMKNFVKPNQKVVVKPNIGWDTPVERAANTHPELVSRIIKHCLDAGAKEVVVFDHTCDQWKRTYESSGIEAAVKDAGGVMAPGHVGRHYAEVAVPGGKDLKKARVHELVLEADVFINVPVLKHHGGAGLTIGMKNNMGIVWDRGDWHRSGLHQCIADFSTVRKPDLTVVDAYRMLMKNGPRGVSENDTALRKAQIISPDPVAADAASAKLFGIDPAKVPYIRIANEKGVGAMDLSKLAIERIRI</sequence>
<feature type="signal peptide" evidence="2">
    <location>
        <begin position="1"/>
        <end position="31"/>
    </location>
</feature>
<keyword evidence="1" id="KW-0479">Metal-binding</keyword>
<dbReference type="InterPro" id="IPR006311">
    <property type="entry name" value="TAT_signal"/>
</dbReference>
<evidence type="ECO:0000313" key="4">
    <source>
        <dbReference type="EMBL" id="ACL04667.1"/>
    </source>
</evidence>